<sequence>YWNMMILTHADRPRSLIDSVPKELLLSDRFESLFYGYLLAMYDINAFDLRVKDPLEMFSGYSRSGMGLVELGNSGTEELRKAGEVKFAELFETMFKSYKELLEKSRDKDSDKVNEYKRKIIDSSDNIVLLTDDVNLFERDRTGMFLMSRMFALCMKLVTVGFDRDMPAYEKAAKKYAQFSDMIMSTKR</sequence>
<evidence type="ECO:0000313" key="2">
    <source>
        <dbReference type="Proteomes" id="UP000033423"/>
    </source>
</evidence>
<evidence type="ECO:0000313" key="1">
    <source>
        <dbReference type="EMBL" id="KJU82469.1"/>
    </source>
</evidence>
<accession>A0A0F3GKI5</accession>
<keyword evidence="2" id="KW-1185">Reference proteome</keyword>
<organism evidence="1 2">
    <name type="scientific">Candidatus Magnetobacterium bavaricum</name>
    <dbReference type="NCBI Taxonomy" id="29290"/>
    <lineage>
        <taxon>Bacteria</taxon>
        <taxon>Pseudomonadati</taxon>
        <taxon>Nitrospirota</taxon>
        <taxon>Thermodesulfovibrionia</taxon>
        <taxon>Thermodesulfovibrionales</taxon>
        <taxon>Candidatus Magnetobacteriaceae</taxon>
        <taxon>Candidatus Magnetobacterium</taxon>
    </lineage>
</organism>
<proteinExistence type="predicted"/>
<name>A0A0F3GKI5_9BACT</name>
<protein>
    <submittedName>
        <fullName evidence="1">Uncharacterized protein</fullName>
    </submittedName>
</protein>
<dbReference type="Proteomes" id="UP000033423">
    <property type="component" value="Unassembled WGS sequence"/>
</dbReference>
<comment type="caution">
    <text evidence="1">The sequence shown here is derived from an EMBL/GenBank/DDBJ whole genome shotgun (WGS) entry which is preliminary data.</text>
</comment>
<feature type="non-terminal residue" evidence="1">
    <location>
        <position position="1"/>
    </location>
</feature>
<dbReference type="EMBL" id="LACI01002309">
    <property type="protein sequence ID" value="KJU82469.1"/>
    <property type="molecule type" value="Genomic_DNA"/>
</dbReference>
<gene>
    <name evidence="1" type="ORF">MBAV_005338</name>
</gene>
<reference evidence="1 2" key="1">
    <citation type="submission" date="2015-02" db="EMBL/GenBank/DDBJ databases">
        <title>Single-cell genomics of uncultivated deep-branching MTB reveals a conserved set of magnetosome genes.</title>
        <authorList>
            <person name="Kolinko S."/>
            <person name="Richter M."/>
            <person name="Glockner F.O."/>
            <person name="Brachmann A."/>
            <person name="Schuler D."/>
        </authorList>
    </citation>
    <scope>NUCLEOTIDE SEQUENCE [LARGE SCALE GENOMIC DNA]</scope>
    <source>
        <strain evidence="1">TM-1</strain>
    </source>
</reference>
<dbReference type="AlphaFoldDB" id="A0A0F3GKI5"/>